<dbReference type="GO" id="GO:0016491">
    <property type="term" value="F:oxidoreductase activity"/>
    <property type="evidence" value="ECO:0007669"/>
    <property type="project" value="TreeGrafter"/>
</dbReference>
<evidence type="ECO:0000313" key="5">
    <source>
        <dbReference type="Proteomes" id="UP000034112"/>
    </source>
</evidence>
<dbReference type="GO" id="GO:0005737">
    <property type="term" value="C:cytoplasm"/>
    <property type="evidence" value="ECO:0007669"/>
    <property type="project" value="TreeGrafter"/>
</dbReference>
<evidence type="ECO:0000259" key="2">
    <source>
        <dbReference type="Pfam" id="PF01408"/>
    </source>
</evidence>
<dbReference type="GO" id="GO:0006740">
    <property type="term" value="P:NADPH regeneration"/>
    <property type="evidence" value="ECO:0007669"/>
    <property type="project" value="TreeGrafter"/>
</dbReference>
<dbReference type="PANTHER" id="PTHR42840">
    <property type="entry name" value="NAD(P)-BINDING ROSSMANN-FOLD SUPERFAMILY PROTEIN-RELATED"/>
    <property type="match status" value="1"/>
</dbReference>
<evidence type="ECO:0000259" key="3">
    <source>
        <dbReference type="Pfam" id="PF22725"/>
    </source>
</evidence>
<dbReference type="InterPro" id="IPR000683">
    <property type="entry name" value="Gfo/Idh/MocA-like_OxRdtase_N"/>
</dbReference>
<dbReference type="Gene3D" id="3.40.50.720">
    <property type="entry name" value="NAD(P)-binding Rossmann-like Domain"/>
    <property type="match status" value="1"/>
</dbReference>
<dbReference type="GO" id="GO:0000166">
    <property type="term" value="F:nucleotide binding"/>
    <property type="evidence" value="ECO:0007669"/>
    <property type="project" value="InterPro"/>
</dbReference>
<dbReference type="Pfam" id="PF01408">
    <property type="entry name" value="GFO_IDH_MocA"/>
    <property type="match status" value="1"/>
</dbReference>
<dbReference type="Pfam" id="PF22725">
    <property type="entry name" value="GFO_IDH_MocA_C3"/>
    <property type="match status" value="1"/>
</dbReference>
<dbReference type="SUPFAM" id="SSF51735">
    <property type="entry name" value="NAD(P)-binding Rossmann-fold domains"/>
    <property type="match status" value="1"/>
</dbReference>
<accession>A0A0F9ZU13</accession>
<comment type="similarity">
    <text evidence="1">Belongs to the Gfo/Idh/MocA family.</text>
</comment>
<proteinExistence type="inferred from homology"/>
<sequence>MKPTMGVAIIGGGLFVKGSHLVFITTNKHDPAVLKCELFSLKAIYSRSLKSAQETASLIPDSVPKPDLYSEDSGDGKSYQDILQRDDISAVIVALPILSQPSFIEAALSAGKHVLAEKPIAKDVPAARTLIANAQRICSSTKATLSIAENIRFYPSFAYAASEATKLGKVHNFSVRVLWRIEADNKWYNTSWRQKPDYQGGFLLDAGVHWAAATRLLLTGDENKPETVQAYTAQMCEHLPPIDTVNAIIKTQSGATGVFQNSAGSHLQAFEWNFSYEKGAVKIAGETVTVEPANGEAYVKEFARTNGVTEEVAAWAQSILEGKVNPLQTPEQALADLEFVEKMFTSGDENGSTQKYELL</sequence>
<evidence type="ECO:0000256" key="1">
    <source>
        <dbReference type="ARBA" id="ARBA00010928"/>
    </source>
</evidence>
<feature type="domain" description="Gfo/Idh/MocA-like oxidoreductase N-terminal" evidence="2">
    <location>
        <begin position="6"/>
        <end position="135"/>
    </location>
</feature>
<protein>
    <submittedName>
        <fullName evidence="4">Oxidoreductase</fullName>
    </submittedName>
</protein>
<gene>
    <name evidence="4" type="ORF">THAR02_11311</name>
</gene>
<dbReference type="AlphaFoldDB" id="A0A0F9ZU13"/>
<dbReference type="PANTHER" id="PTHR42840:SF5">
    <property type="entry name" value="NAD(P)-BINDING ROSSMANN-FOLD SUPERFAMILY PROTEIN"/>
    <property type="match status" value="1"/>
</dbReference>
<dbReference type="SUPFAM" id="SSF55347">
    <property type="entry name" value="Glyceraldehyde-3-phosphate dehydrogenase-like, C-terminal domain"/>
    <property type="match status" value="1"/>
</dbReference>
<dbReference type="OrthoDB" id="64915at2759"/>
<dbReference type="EMBL" id="JOKZ01000823">
    <property type="protein sequence ID" value="KKO96583.1"/>
    <property type="molecule type" value="Genomic_DNA"/>
</dbReference>
<comment type="caution">
    <text evidence="4">The sequence shown here is derived from an EMBL/GenBank/DDBJ whole genome shotgun (WGS) entry which is preliminary data.</text>
</comment>
<dbReference type="Proteomes" id="UP000034112">
    <property type="component" value="Unassembled WGS sequence"/>
</dbReference>
<evidence type="ECO:0000313" key="4">
    <source>
        <dbReference type="EMBL" id="KKO96583.1"/>
    </source>
</evidence>
<name>A0A0F9ZU13_TRIHA</name>
<dbReference type="OMA" id="IWVGMDE"/>
<dbReference type="InterPro" id="IPR036291">
    <property type="entry name" value="NAD(P)-bd_dom_sf"/>
</dbReference>
<dbReference type="InterPro" id="IPR055170">
    <property type="entry name" value="GFO_IDH_MocA-like_dom"/>
</dbReference>
<feature type="domain" description="GFO/IDH/MocA-like oxidoreductase" evidence="3">
    <location>
        <begin position="163"/>
        <end position="280"/>
    </location>
</feature>
<reference evidence="5" key="1">
    <citation type="journal article" date="2015" name="Genome Announc.">
        <title>Draft whole-genome sequence of the biocontrol agent Trichoderma harzianum T6776.</title>
        <authorList>
            <person name="Baroncelli R."/>
            <person name="Piaggeschi G."/>
            <person name="Fiorini L."/>
            <person name="Bertolini E."/>
            <person name="Zapparata A."/>
            <person name="Pe M.E."/>
            <person name="Sarrocco S."/>
            <person name="Vannacci G."/>
        </authorList>
    </citation>
    <scope>NUCLEOTIDE SEQUENCE [LARGE SCALE GENOMIC DNA]</scope>
    <source>
        <strain evidence="5">T6776</strain>
    </source>
</reference>
<dbReference type="Gene3D" id="3.30.360.10">
    <property type="entry name" value="Dihydrodipicolinate Reductase, domain 2"/>
    <property type="match status" value="1"/>
</dbReference>
<organism evidence="4 5">
    <name type="scientific">Trichoderma harzianum</name>
    <name type="common">Hypocrea lixii</name>
    <dbReference type="NCBI Taxonomy" id="5544"/>
    <lineage>
        <taxon>Eukaryota</taxon>
        <taxon>Fungi</taxon>
        <taxon>Dikarya</taxon>
        <taxon>Ascomycota</taxon>
        <taxon>Pezizomycotina</taxon>
        <taxon>Sordariomycetes</taxon>
        <taxon>Hypocreomycetidae</taxon>
        <taxon>Hypocreales</taxon>
        <taxon>Hypocreaceae</taxon>
        <taxon>Trichoderma</taxon>
    </lineage>
</organism>